<sequence>MDMSVFNSGQTDTVRTQMHAGREHCQKGWVHWSRVLRGVQDSESSGLGFGFGLWTWREQDEQKPPYSRYSGLAWDLCLGHWDLGCIPVIGQAVPQSPSCHLDFTEGLLLKPRAGGRDSQG</sequence>
<proteinExistence type="predicted"/>
<protein>
    <submittedName>
        <fullName evidence="1">Uncharacterized protein</fullName>
    </submittedName>
</protein>
<dbReference type="AlphaFoldDB" id="A0A7J8IN34"/>
<comment type="caution">
    <text evidence="1">The sequence shown here is derived from an EMBL/GenBank/DDBJ whole genome shotgun (WGS) entry which is preliminary data.</text>
</comment>
<keyword evidence="2" id="KW-1185">Reference proteome</keyword>
<dbReference type="Proteomes" id="UP000593571">
    <property type="component" value="Unassembled WGS sequence"/>
</dbReference>
<name>A0A7J8IN34_ROUAE</name>
<evidence type="ECO:0000313" key="2">
    <source>
        <dbReference type="Proteomes" id="UP000593571"/>
    </source>
</evidence>
<gene>
    <name evidence="1" type="ORF">HJG63_010751</name>
</gene>
<dbReference type="EMBL" id="JACASE010000003">
    <property type="protein sequence ID" value="KAF6485610.1"/>
    <property type="molecule type" value="Genomic_DNA"/>
</dbReference>
<accession>A0A7J8IN34</accession>
<reference evidence="1 2" key="1">
    <citation type="journal article" date="2020" name="Nature">
        <title>Six reference-quality genomes reveal evolution of bat adaptations.</title>
        <authorList>
            <person name="Jebb D."/>
            <person name="Huang Z."/>
            <person name="Pippel M."/>
            <person name="Hughes G.M."/>
            <person name="Lavrichenko K."/>
            <person name="Devanna P."/>
            <person name="Winkler S."/>
            <person name="Jermiin L.S."/>
            <person name="Skirmuntt E.C."/>
            <person name="Katzourakis A."/>
            <person name="Burkitt-Gray L."/>
            <person name="Ray D.A."/>
            <person name="Sullivan K.A.M."/>
            <person name="Roscito J.G."/>
            <person name="Kirilenko B.M."/>
            <person name="Davalos L.M."/>
            <person name="Corthals A.P."/>
            <person name="Power M.L."/>
            <person name="Jones G."/>
            <person name="Ransome R.D."/>
            <person name="Dechmann D.K.N."/>
            <person name="Locatelli A.G."/>
            <person name="Puechmaille S.J."/>
            <person name="Fedrigo O."/>
            <person name="Jarvis E.D."/>
            <person name="Hiller M."/>
            <person name="Vernes S.C."/>
            <person name="Myers E.W."/>
            <person name="Teeling E.C."/>
        </authorList>
    </citation>
    <scope>NUCLEOTIDE SEQUENCE [LARGE SCALE GENOMIC DNA]</scope>
    <source>
        <strain evidence="1">MRouAeg1</strain>
        <tissue evidence="1">Muscle</tissue>
    </source>
</reference>
<organism evidence="1 2">
    <name type="scientific">Rousettus aegyptiacus</name>
    <name type="common">Egyptian fruit bat</name>
    <name type="synonym">Pteropus aegyptiacus</name>
    <dbReference type="NCBI Taxonomy" id="9407"/>
    <lineage>
        <taxon>Eukaryota</taxon>
        <taxon>Metazoa</taxon>
        <taxon>Chordata</taxon>
        <taxon>Craniata</taxon>
        <taxon>Vertebrata</taxon>
        <taxon>Euteleostomi</taxon>
        <taxon>Mammalia</taxon>
        <taxon>Eutheria</taxon>
        <taxon>Laurasiatheria</taxon>
        <taxon>Chiroptera</taxon>
        <taxon>Yinpterochiroptera</taxon>
        <taxon>Pteropodoidea</taxon>
        <taxon>Pteropodidae</taxon>
        <taxon>Rousettinae</taxon>
        <taxon>Rousettus</taxon>
    </lineage>
</organism>
<evidence type="ECO:0000313" key="1">
    <source>
        <dbReference type="EMBL" id="KAF6485610.1"/>
    </source>
</evidence>